<dbReference type="GO" id="GO:0005198">
    <property type="term" value="F:structural molecule activity"/>
    <property type="evidence" value="ECO:0007669"/>
    <property type="project" value="InterPro"/>
</dbReference>
<dbReference type="GeneID" id="68614690"/>
<dbReference type="InterPro" id="IPR002774">
    <property type="entry name" value="Flagellin_arc-type"/>
</dbReference>
<sequence>MNEAVEQTEAEDDDAPVSNRVRIVSGFGSVNENERIDYVNFTVMRGAGSGDIDLTSATVKWSGPDTETTLTYGEQATANRFAVAKIKDSNDSLPVLDGRGDRFTLTMNAEQIRGGLNAGAVVELRITLESGAVTLYRVNVPRSLEGEQAVTV</sequence>
<dbReference type="PANTHER" id="PTHR35903:SF1">
    <property type="entry name" value="FLAGELLIN B1"/>
    <property type="match status" value="1"/>
</dbReference>
<dbReference type="Proteomes" id="UP001501729">
    <property type="component" value="Unassembled WGS sequence"/>
</dbReference>
<organism evidence="1 2">
    <name type="scientific">Haladaptatus pallidirubidus</name>
    <dbReference type="NCBI Taxonomy" id="1008152"/>
    <lineage>
        <taxon>Archaea</taxon>
        <taxon>Methanobacteriati</taxon>
        <taxon>Methanobacteriota</taxon>
        <taxon>Stenosarchaea group</taxon>
        <taxon>Halobacteria</taxon>
        <taxon>Halobacteriales</taxon>
        <taxon>Haladaptataceae</taxon>
        <taxon>Haladaptatus</taxon>
    </lineage>
</organism>
<comment type="caution">
    <text evidence="1">The sequence shown here is derived from an EMBL/GenBank/DDBJ whole genome shotgun (WGS) entry which is preliminary data.</text>
</comment>
<dbReference type="EMBL" id="BAABKX010000015">
    <property type="protein sequence ID" value="GAA5055171.1"/>
    <property type="molecule type" value="Genomic_DNA"/>
</dbReference>
<gene>
    <name evidence="1" type="ORF">GCM10025751_34480</name>
</gene>
<proteinExistence type="predicted"/>
<dbReference type="GO" id="GO:0097588">
    <property type="term" value="P:archaeal or bacterial-type flagellum-dependent cell motility"/>
    <property type="evidence" value="ECO:0007669"/>
    <property type="project" value="InterPro"/>
</dbReference>
<dbReference type="Pfam" id="PF01917">
    <property type="entry name" value="Flagellin_arch-type"/>
    <property type="match status" value="1"/>
</dbReference>
<accession>A0AAV3UKE9</accession>
<dbReference type="AlphaFoldDB" id="A0AAV3UKE9"/>
<protein>
    <submittedName>
        <fullName evidence="1">Uncharacterized protein</fullName>
    </submittedName>
</protein>
<reference evidence="1 2" key="1">
    <citation type="journal article" date="2019" name="Int. J. Syst. Evol. Microbiol.">
        <title>The Global Catalogue of Microorganisms (GCM) 10K type strain sequencing project: providing services to taxonomists for standard genome sequencing and annotation.</title>
        <authorList>
            <consortium name="The Broad Institute Genomics Platform"/>
            <consortium name="The Broad Institute Genome Sequencing Center for Infectious Disease"/>
            <person name="Wu L."/>
            <person name="Ma J."/>
        </authorList>
    </citation>
    <scope>NUCLEOTIDE SEQUENCE [LARGE SCALE GENOMIC DNA]</scope>
    <source>
        <strain evidence="1 2">JCM 17504</strain>
    </source>
</reference>
<dbReference type="RefSeq" id="WP_227774562.1">
    <property type="nucleotide sequence ID" value="NZ_BAABKX010000015.1"/>
</dbReference>
<evidence type="ECO:0000313" key="2">
    <source>
        <dbReference type="Proteomes" id="UP001501729"/>
    </source>
</evidence>
<evidence type="ECO:0000313" key="1">
    <source>
        <dbReference type="EMBL" id="GAA5055171.1"/>
    </source>
</evidence>
<keyword evidence="2" id="KW-1185">Reference proteome</keyword>
<dbReference type="PANTHER" id="PTHR35903">
    <property type="entry name" value="FLAGELLIN B1"/>
    <property type="match status" value="1"/>
</dbReference>
<name>A0AAV3UKE9_9EURY</name>